<gene>
    <name evidence="1" type="ORF">LP422_10020</name>
</gene>
<name>A0AC61U8E7_9MICO</name>
<evidence type="ECO:0000313" key="2">
    <source>
        <dbReference type="Proteomes" id="UP001059663"/>
    </source>
</evidence>
<dbReference type="EMBL" id="CP087977">
    <property type="protein sequence ID" value="UUZ46306.1"/>
    <property type="molecule type" value="Genomic_DNA"/>
</dbReference>
<accession>A0AC61U8E7</accession>
<proteinExistence type="predicted"/>
<evidence type="ECO:0000313" key="1">
    <source>
        <dbReference type="EMBL" id="UUZ46306.1"/>
    </source>
</evidence>
<sequence>MLEAARAHVDRVTLEAFVSAIDEAPQGPGRDLLDRVCDLFVFSTVEANRAWFIEHGRLSSSQSKGVVARVNELCGQLRPHAATLVAGFGIPDARLTTEMMADLATF</sequence>
<dbReference type="Proteomes" id="UP001059663">
    <property type="component" value="Chromosome"/>
</dbReference>
<protein>
    <submittedName>
        <fullName evidence="1">Uncharacterized protein</fullName>
    </submittedName>
</protein>
<reference evidence="1" key="1">
    <citation type="submission" date="2021-11" db="EMBL/GenBank/DDBJ databases">
        <title>Study of the species diversity of bacterial strains isolated from a unique natural object - Shulgan-Tash cave (Bashkiria).</title>
        <authorList>
            <person name="Sazanova A.L."/>
            <person name="Chirak E.R."/>
            <person name="Safronova V.I."/>
        </authorList>
    </citation>
    <scope>NUCLEOTIDE SEQUENCE</scope>
    <source>
        <strain evidence="1">P1</strain>
    </source>
</reference>
<organism evidence="1 2">
    <name type="scientific">Janibacter limosus</name>
    <dbReference type="NCBI Taxonomy" id="53458"/>
    <lineage>
        <taxon>Bacteria</taxon>
        <taxon>Bacillati</taxon>
        <taxon>Actinomycetota</taxon>
        <taxon>Actinomycetes</taxon>
        <taxon>Micrococcales</taxon>
        <taxon>Intrasporangiaceae</taxon>
        <taxon>Janibacter</taxon>
    </lineage>
</organism>